<comment type="caution">
    <text evidence="3">The sequence shown here is derived from an EMBL/GenBank/DDBJ whole genome shotgun (WGS) entry which is preliminary data.</text>
</comment>
<dbReference type="EMBL" id="VNHY01000002">
    <property type="protein sequence ID" value="TYP94126.1"/>
    <property type="molecule type" value="Genomic_DNA"/>
</dbReference>
<evidence type="ECO:0000256" key="1">
    <source>
        <dbReference type="SAM" id="Phobius"/>
    </source>
</evidence>
<dbReference type="InterPro" id="IPR027381">
    <property type="entry name" value="LytR/CpsA/Psr_C"/>
</dbReference>
<proteinExistence type="predicted"/>
<evidence type="ECO:0000313" key="3">
    <source>
        <dbReference type="EMBL" id="TYP94126.1"/>
    </source>
</evidence>
<feature type="domain" description="LytR/CpsA/Psr regulator C-terminal" evidence="2">
    <location>
        <begin position="57"/>
        <end position="145"/>
    </location>
</feature>
<dbReference type="Pfam" id="PF13399">
    <property type="entry name" value="LytR_C"/>
    <property type="match status" value="1"/>
</dbReference>
<gene>
    <name evidence="3" type="ORF">LX73_1851</name>
</gene>
<reference evidence="3 4" key="1">
    <citation type="submission" date="2019-07" db="EMBL/GenBank/DDBJ databases">
        <title>Genomic Encyclopedia of Archaeal and Bacterial Type Strains, Phase II (KMG-II): from individual species to whole genera.</title>
        <authorList>
            <person name="Goeker M."/>
        </authorList>
    </citation>
    <scope>NUCLEOTIDE SEQUENCE [LARGE SCALE GENOMIC DNA]</scope>
    <source>
        <strain evidence="3 4">DSM 21935</strain>
    </source>
</reference>
<dbReference type="OrthoDB" id="9810642at2"/>
<dbReference type="Proteomes" id="UP000324595">
    <property type="component" value="Unassembled WGS sequence"/>
</dbReference>
<evidence type="ECO:0000259" key="2">
    <source>
        <dbReference type="Pfam" id="PF13399"/>
    </source>
</evidence>
<name>A0A5D3YME7_9BACT</name>
<keyword evidence="4" id="KW-1185">Reference proteome</keyword>
<keyword evidence="1" id="KW-0812">Transmembrane</keyword>
<keyword evidence="1" id="KW-0472">Membrane</keyword>
<accession>A0A5D3YME7</accession>
<evidence type="ECO:0000313" key="4">
    <source>
        <dbReference type="Proteomes" id="UP000324595"/>
    </source>
</evidence>
<dbReference type="AlphaFoldDB" id="A0A5D3YME7"/>
<feature type="transmembrane region" description="Helical" evidence="1">
    <location>
        <begin position="12"/>
        <end position="38"/>
    </location>
</feature>
<organism evidence="3 4">
    <name type="scientific">Fodinibius salinus</name>
    <dbReference type="NCBI Taxonomy" id="860790"/>
    <lineage>
        <taxon>Bacteria</taxon>
        <taxon>Pseudomonadati</taxon>
        <taxon>Balneolota</taxon>
        <taxon>Balneolia</taxon>
        <taxon>Balneolales</taxon>
        <taxon>Balneolaceae</taxon>
        <taxon>Fodinibius</taxon>
    </lineage>
</organism>
<keyword evidence="1" id="KW-1133">Transmembrane helix</keyword>
<dbReference type="Gene3D" id="3.30.70.2390">
    <property type="match status" value="1"/>
</dbReference>
<protein>
    <submittedName>
        <fullName evidence="3">LytR cell envelope-related transcriptional attenuator</fullName>
    </submittedName>
</protein>
<sequence length="152" mass="16779">MSSRNNEESHSFTLNAAIGFLSLLLAMLIFGLFTRIIYPRIENQRSEDAPSLIGDVIQLEVLNGCGVPGLANDFTSTLRQNGFDVVETGNFKNFNMQHTVVIARNFDSENAKRVAAALGVQPENIFIEASDDFYLDATVVIGSDYESLKINQ</sequence>
<dbReference type="RefSeq" id="WP_148899151.1">
    <property type="nucleotide sequence ID" value="NZ_VNHY01000002.1"/>
</dbReference>